<evidence type="ECO:0000259" key="10">
    <source>
        <dbReference type="PROSITE" id="PS51294"/>
    </source>
</evidence>
<reference evidence="11" key="1">
    <citation type="journal article" date="2022" name="Cell">
        <title>Repeat-based holocentromeres influence genome architecture and karyotype evolution.</title>
        <authorList>
            <person name="Hofstatter P.G."/>
            <person name="Thangavel G."/>
            <person name="Lux T."/>
            <person name="Neumann P."/>
            <person name="Vondrak T."/>
            <person name="Novak P."/>
            <person name="Zhang M."/>
            <person name="Costa L."/>
            <person name="Castellani M."/>
            <person name="Scott A."/>
            <person name="Toegelov H."/>
            <person name="Fuchs J."/>
            <person name="Mata-Sucre Y."/>
            <person name="Dias Y."/>
            <person name="Vanzela A.L.L."/>
            <person name="Huettel B."/>
            <person name="Almeida C.C.S."/>
            <person name="Simkova H."/>
            <person name="Souza G."/>
            <person name="Pedrosa-Harand A."/>
            <person name="Macas J."/>
            <person name="Mayer K.F.X."/>
            <person name="Houben A."/>
            <person name="Marques A."/>
        </authorList>
    </citation>
    <scope>NUCLEOTIDE SEQUENCE</scope>
    <source>
        <strain evidence="11">RhyBre1mFocal</strain>
    </source>
</reference>
<accession>A0A9Q0HXJ1</accession>
<keyword evidence="12" id="KW-1185">Reference proteome</keyword>
<dbReference type="FunFam" id="1.10.10.60:FF:000371">
    <property type="entry name" value="MYB transcription factor"/>
    <property type="match status" value="1"/>
</dbReference>
<feature type="domain" description="Myb-like" evidence="9">
    <location>
        <begin position="12"/>
        <end position="64"/>
    </location>
</feature>
<proteinExistence type="predicted"/>
<dbReference type="Pfam" id="PF00249">
    <property type="entry name" value="Myb_DNA-binding"/>
    <property type="match status" value="2"/>
</dbReference>
<evidence type="ECO:0000256" key="7">
    <source>
        <dbReference type="ARBA" id="ARBA00023242"/>
    </source>
</evidence>
<dbReference type="GO" id="GO:0005634">
    <property type="term" value="C:nucleus"/>
    <property type="evidence" value="ECO:0007669"/>
    <property type="project" value="UniProtKB-SubCell"/>
</dbReference>
<evidence type="ECO:0000256" key="5">
    <source>
        <dbReference type="ARBA" id="ARBA00023159"/>
    </source>
</evidence>
<evidence type="ECO:0000256" key="8">
    <source>
        <dbReference type="SAM" id="MobiDB-lite"/>
    </source>
</evidence>
<dbReference type="EMBL" id="JAMQYH010000001">
    <property type="protein sequence ID" value="KAJ1702147.1"/>
    <property type="molecule type" value="Genomic_DNA"/>
</dbReference>
<evidence type="ECO:0000256" key="1">
    <source>
        <dbReference type="ARBA" id="ARBA00004123"/>
    </source>
</evidence>
<evidence type="ECO:0000256" key="6">
    <source>
        <dbReference type="ARBA" id="ARBA00023163"/>
    </source>
</evidence>
<dbReference type="OrthoDB" id="2143914at2759"/>
<dbReference type="Proteomes" id="UP001151287">
    <property type="component" value="Unassembled WGS sequence"/>
</dbReference>
<dbReference type="FunFam" id="1.10.10.60:FF:000077">
    <property type="entry name" value="MYB transcription factor"/>
    <property type="match status" value="1"/>
</dbReference>
<evidence type="ECO:0000313" key="11">
    <source>
        <dbReference type="EMBL" id="KAJ1702147.1"/>
    </source>
</evidence>
<dbReference type="PROSITE" id="PS51294">
    <property type="entry name" value="HTH_MYB"/>
    <property type="match status" value="2"/>
</dbReference>
<keyword evidence="2" id="KW-0677">Repeat</keyword>
<dbReference type="InterPro" id="IPR001005">
    <property type="entry name" value="SANT/Myb"/>
</dbReference>
<dbReference type="CDD" id="cd00167">
    <property type="entry name" value="SANT"/>
    <property type="match status" value="2"/>
</dbReference>
<feature type="domain" description="HTH myb-type" evidence="10">
    <location>
        <begin position="12"/>
        <end position="64"/>
    </location>
</feature>
<evidence type="ECO:0000256" key="4">
    <source>
        <dbReference type="ARBA" id="ARBA00023125"/>
    </source>
</evidence>
<feature type="region of interest" description="Disordered" evidence="8">
    <location>
        <begin position="118"/>
        <end position="148"/>
    </location>
</feature>
<evidence type="ECO:0000313" key="12">
    <source>
        <dbReference type="Proteomes" id="UP001151287"/>
    </source>
</evidence>
<dbReference type="PANTHER" id="PTHR47997:SF11">
    <property type="entry name" value="TRANSCRIPTION FACTOR LAF1"/>
    <property type="match status" value="1"/>
</dbReference>
<feature type="domain" description="HTH myb-type" evidence="10">
    <location>
        <begin position="65"/>
        <end position="119"/>
    </location>
</feature>
<keyword evidence="6" id="KW-0804">Transcription</keyword>
<dbReference type="SUPFAM" id="SSF46689">
    <property type="entry name" value="Homeodomain-like"/>
    <property type="match status" value="1"/>
</dbReference>
<dbReference type="Gene3D" id="1.10.10.60">
    <property type="entry name" value="Homeodomain-like"/>
    <property type="match status" value="2"/>
</dbReference>
<keyword evidence="7" id="KW-0539">Nucleus</keyword>
<keyword evidence="4" id="KW-0238">DNA-binding</keyword>
<comment type="caution">
    <text evidence="11">The sequence shown here is derived from an EMBL/GenBank/DDBJ whole genome shotgun (WGS) entry which is preliminary data.</text>
</comment>
<feature type="domain" description="Myb-like" evidence="9">
    <location>
        <begin position="65"/>
        <end position="115"/>
    </location>
</feature>
<dbReference type="InterPro" id="IPR009057">
    <property type="entry name" value="Homeodomain-like_sf"/>
</dbReference>
<protein>
    <submittedName>
        <fullName evidence="11">Uncharacterized protein</fullName>
    </submittedName>
</protein>
<dbReference type="SMART" id="SM00717">
    <property type="entry name" value="SANT"/>
    <property type="match status" value="2"/>
</dbReference>
<comment type="subcellular location">
    <subcellularLocation>
        <location evidence="1">Nucleus</location>
    </subcellularLocation>
</comment>
<sequence length="285" mass="31616">MGMGCNGCEKPKASYRKGLWSPEEDERLREYIIRHGHGCWSAVPIKAGLQRNGKSCRLRWINYLRPGLKHGMFTQGEEEKILSLHSMLGNKWSQIARHLPGRTDNEVKNHWNSYLKKRVQKSEGSNSSNSSLKSTISNNATSPNSVDFVDEANCNQTTKIEFAEPESASTTSSLTTAQTANNVQVQIQMPKIMFADWLQSDYINGKETRSQFDTCGSDDVFSSVSAQPDESCTGDFVSGFCDPGIYGDFELQLENASENQGGGLYDIFSPMGEFFSGLGTCTDQI</sequence>
<name>A0A9Q0HXJ1_9POAL</name>
<dbReference type="InterPro" id="IPR051953">
    <property type="entry name" value="Plant_SW-associated_TFs"/>
</dbReference>
<evidence type="ECO:0000256" key="3">
    <source>
        <dbReference type="ARBA" id="ARBA00023015"/>
    </source>
</evidence>
<dbReference type="PANTHER" id="PTHR47997">
    <property type="entry name" value="MYB DOMAIN PROTEIN 55"/>
    <property type="match status" value="1"/>
</dbReference>
<keyword evidence="5" id="KW-0010">Activator</keyword>
<dbReference type="GO" id="GO:0045893">
    <property type="term" value="P:positive regulation of DNA-templated transcription"/>
    <property type="evidence" value="ECO:0007669"/>
    <property type="project" value="UniProtKB-ARBA"/>
</dbReference>
<evidence type="ECO:0000259" key="9">
    <source>
        <dbReference type="PROSITE" id="PS50090"/>
    </source>
</evidence>
<dbReference type="GO" id="GO:0003677">
    <property type="term" value="F:DNA binding"/>
    <property type="evidence" value="ECO:0007669"/>
    <property type="project" value="UniProtKB-KW"/>
</dbReference>
<evidence type="ECO:0000256" key="2">
    <source>
        <dbReference type="ARBA" id="ARBA00022737"/>
    </source>
</evidence>
<keyword evidence="3" id="KW-0805">Transcription regulation</keyword>
<dbReference type="InterPro" id="IPR017930">
    <property type="entry name" value="Myb_dom"/>
</dbReference>
<organism evidence="11 12">
    <name type="scientific">Rhynchospora breviuscula</name>
    <dbReference type="NCBI Taxonomy" id="2022672"/>
    <lineage>
        <taxon>Eukaryota</taxon>
        <taxon>Viridiplantae</taxon>
        <taxon>Streptophyta</taxon>
        <taxon>Embryophyta</taxon>
        <taxon>Tracheophyta</taxon>
        <taxon>Spermatophyta</taxon>
        <taxon>Magnoliopsida</taxon>
        <taxon>Liliopsida</taxon>
        <taxon>Poales</taxon>
        <taxon>Cyperaceae</taxon>
        <taxon>Cyperoideae</taxon>
        <taxon>Rhynchosporeae</taxon>
        <taxon>Rhynchospora</taxon>
    </lineage>
</organism>
<gene>
    <name evidence="11" type="ORF">LUZ63_001926</name>
</gene>
<dbReference type="AlphaFoldDB" id="A0A9Q0HXJ1"/>
<feature type="compositionally biased region" description="Low complexity" evidence="8">
    <location>
        <begin position="122"/>
        <end position="139"/>
    </location>
</feature>
<dbReference type="PROSITE" id="PS50090">
    <property type="entry name" value="MYB_LIKE"/>
    <property type="match status" value="2"/>
</dbReference>